<feature type="compositionally biased region" description="Low complexity" evidence="1">
    <location>
        <begin position="46"/>
        <end position="60"/>
    </location>
</feature>
<proteinExistence type="predicted"/>
<dbReference type="AlphaFoldDB" id="A0A1X6P5E9"/>
<evidence type="ECO:0000256" key="1">
    <source>
        <dbReference type="SAM" id="MobiDB-lite"/>
    </source>
</evidence>
<evidence type="ECO:0000313" key="2">
    <source>
        <dbReference type="EMBL" id="OSX76119.1"/>
    </source>
</evidence>
<name>A0A1X6P5E9_PORUM</name>
<dbReference type="Proteomes" id="UP000218209">
    <property type="component" value="Unassembled WGS sequence"/>
</dbReference>
<accession>A0A1X6P5E9</accession>
<sequence length="114" mass="12025">MEPGSAPPSPPTRYQSVSRPRSRLFHSVARPVPVSVLHPLASLSVPSSSSAASLSSTCSSDDGRAEDGSSPWLTRFGWLSGAAIDRPTNPMTRDPRFVQQCQTLGVCAATKSSV</sequence>
<feature type="compositionally biased region" description="Pro residues" evidence="1">
    <location>
        <begin position="1"/>
        <end position="11"/>
    </location>
</feature>
<keyword evidence="3" id="KW-1185">Reference proteome</keyword>
<dbReference type="EMBL" id="KV918879">
    <property type="protein sequence ID" value="OSX76119.1"/>
    <property type="molecule type" value="Genomic_DNA"/>
</dbReference>
<protein>
    <submittedName>
        <fullName evidence="2">Uncharacterized protein</fullName>
    </submittedName>
</protein>
<evidence type="ECO:0000313" key="3">
    <source>
        <dbReference type="Proteomes" id="UP000218209"/>
    </source>
</evidence>
<reference evidence="2 3" key="1">
    <citation type="submission" date="2017-03" db="EMBL/GenBank/DDBJ databases">
        <title>WGS assembly of Porphyra umbilicalis.</title>
        <authorList>
            <person name="Brawley S.H."/>
            <person name="Blouin N.A."/>
            <person name="Ficko-Blean E."/>
            <person name="Wheeler G.L."/>
            <person name="Lohr M."/>
            <person name="Goodson H.V."/>
            <person name="Jenkins J.W."/>
            <person name="Blaby-Haas C.E."/>
            <person name="Helliwell K.E."/>
            <person name="Chan C."/>
            <person name="Marriage T."/>
            <person name="Bhattacharya D."/>
            <person name="Klein A.S."/>
            <person name="Badis Y."/>
            <person name="Brodie J."/>
            <person name="Cao Y."/>
            <person name="Collen J."/>
            <person name="Dittami S.M."/>
            <person name="Gachon C.M."/>
            <person name="Green B.R."/>
            <person name="Karpowicz S."/>
            <person name="Kim J.W."/>
            <person name="Kudahl U."/>
            <person name="Lin S."/>
            <person name="Michel G."/>
            <person name="Mittag M."/>
            <person name="Olson B.J."/>
            <person name="Pangilinan J."/>
            <person name="Peng Y."/>
            <person name="Qiu H."/>
            <person name="Shu S."/>
            <person name="Singer J.T."/>
            <person name="Smith A.G."/>
            <person name="Sprecher B.N."/>
            <person name="Wagner V."/>
            <person name="Wang W."/>
            <person name="Wang Z.-Y."/>
            <person name="Yan J."/>
            <person name="Yarish C."/>
            <person name="Zoeuner-Riek S."/>
            <person name="Zhuang Y."/>
            <person name="Zou Y."/>
            <person name="Lindquist E.A."/>
            <person name="Grimwood J."/>
            <person name="Barry K."/>
            <person name="Rokhsar D.S."/>
            <person name="Schmutz J."/>
            <person name="Stiller J.W."/>
            <person name="Grossman A.R."/>
            <person name="Prochnik S.E."/>
        </authorList>
    </citation>
    <scope>NUCLEOTIDE SEQUENCE [LARGE SCALE GENOMIC DNA]</scope>
    <source>
        <strain evidence="2">4086291</strain>
    </source>
</reference>
<organism evidence="2 3">
    <name type="scientific">Porphyra umbilicalis</name>
    <name type="common">Purple laver</name>
    <name type="synonym">Red alga</name>
    <dbReference type="NCBI Taxonomy" id="2786"/>
    <lineage>
        <taxon>Eukaryota</taxon>
        <taxon>Rhodophyta</taxon>
        <taxon>Bangiophyceae</taxon>
        <taxon>Bangiales</taxon>
        <taxon>Bangiaceae</taxon>
        <taxon>Porphyra</taxon>
    </lineage>
</organism>
<feature type="region of interest" description="Disordered" evidence="1">
    <location>
        <begin position="1"/>
        <end position="22"/>
    </location>
</feature>
<feature type="region of interest" description="Disordered" evidence="1">
    <location>
        <begin position="46"/>
        <end position="70"/>
    </location>
</feature>
<gene>
    <name evidence="2" type="ORF">BU14_0206s0001</name>
</gene>